<feature type="compositionally biased region" description="Basic residues" evidence="3">
    <location>
        <begin position="1414"/>
        <end position="1426"/>
    </location>
</feature>
<feature type="compositionally biased region" description="Low complexity" evidence="3">
    <location>
        <begin position="1109"/>
        <end position="1120"/>
    </location>
</feature>
<dbReference type="Pfam" id="PF12796">
    <property type="entry name" value="Ank_2"/>
    <property type="match status" value="1"/>
</dbReference>
<evidence type="ECO:0000256" key="3">
    <source>
        <dbReference type="SAM" id="MobiDB-lite"/>
    </source>
</evidence>
<feature type="compositionally biased region" description="Low complexity" evidence="3">
    <location>
        <begin position="1441"/>
        <end position="1460"/>
    </location>
</feature>
<feature type="compositionally biased region" description="Polar residues" evidence="3">
    <location>
        <begin position="1209"/>
        <end position="1218"/>
    </location>
</feature>
<feature type="domain" description="BTB" evidence="4">
    <location>
        <begin position="693"/>
        <end position="780"/>
    </location>
</feature>
<sequence>MTSLHVYFALRKQQAFQRLLDGPQGPKGHTSSSGGKSWSRTPALSSTQGGLDINAQDDLGRTVLHLAASATDAAATEYVRMLLAHPSINVNLRDKESHWTALHRALYHGNINTALLLLRRPDIDTNLKDLEGYRAFDLYNSTVEGTKPALSSDRELNRGRSELFTWGTNRNASLGFTDGDDRNFPDQVVLSRPGTSPSDCLDERFEPLRVSQVSMSKLHTGASSSTYAYDDTHASLAVVTSQARCNVLVCGFGSGGRLGPTSHTQYNLLPIPALSSTTIISVALGQDHTLALTSTGEVYSWGLNRFSQLGYVVDVSVSGSGKEEVQSTPRKIAGLRHKYVIGIAACKTASALWTRDEVFTWGTNNGQLGYDKVAQPVQITPRKVTKVTQPVIGVTITDTALICLLENHDVVCIWNDGSFKVNFPSQAFPSEIAAYRPPQAIRNTSIQKVTSCDATIAALSTNGELFTFTLPNPSGVGIRESGAGTSVKPQRVWALRKQFSAVKDVELGADGSIIICTESGHVFVRSRNLKGAPLSLQTASLPSKSGSTGLRSAFKFQRIPFLQRVVKVCANSTGAFGAIRLDAEHGNLDVTSVGSSIQGDLQAVIPFLVSGNPSTTGSIYYRQEIDDAISLTLASRPALEADDEDTEDTQIFDDVQRITRLCRLFQREEEDQSPVHTPPEILSQSSDRLPHGADLLVRSESGHEFLAHRVVCATRSSVFRRLLCGANVVDDKQEALRIRYQPTSGIPPRPLEGIRGTLEIKGTHPLSILILLEYLYSDDVLAVWDPRIDVVLGSQLRDLCLTPMDVKQDLIRLADALELPILRHSVEAPVKRHPPSSMASDFMRLMETYGTPEVAASSSYKDPTFADVILLLGDREVQCHSTILRARSDFFANFFRDAVWTRSRWTAEGTLRVDLKHLKWKVMKYVVWYIYGGDSGMFDRMETVNTSDELVEFMFSVIAAANELLLDRLVLLCSSVILKRLTIWNASFILAEATHFHSVQLTQHIQQYIARNLETILEGHMINDLPIDLVRQLSGFIQQEQLRKSPVSRSGKLIAAALETFKDWLELQDIPVPFERKHSSAPRIGSTTSDSAKLSPPSPSRRPERKDPGSPSGSPIIRPHIPTHPTPPSSKLDCVDDGVFLMDVGETTTPHAITSSAAQVPVESPRKVSGGWKVSTVPKVDMKAIMAEAQTAKPPHLGPIPSTPPRINRQWSKDSPNWRTPPRPGGASGENLAALPQGSAVSSSPRKFLPGPNPHTGNAPASRPGLPGPSRTDGLPAKATGLRAESSASHPKVSPVPPKIPGMGPTFSPSKASLKPSGAPIIRRVPSGGTVWSSTLQPSVPDPLPSGSAMSFAAIQQLQQQQSMPIVQDKRSLKQIQEEEESRRAEEDFLKWWAAEEERVRQEQLLQEASVAKPRNRPPRKPKGGKGKGNDKRQVEQSEGAANSSPSAPRNSTAPSGSRGDSTRRTRHKGPKANPLST</sequence>
<dbReference type="SUPFAM" id="SSF54695">
    <property type="entry name" value="POZ domain"/>
    <property type="match status" value="2"/>
</dbReference>
<dbReference type="EMBL" id="JANAWD010000037">
    <property type="protein sequence ID" value="KAJ3489882.1"/>
    <property type="molecule type" value="Genomic_DNA"/>
</dbReference>
<feature type="repeat" description="RCC1" evidence="2">
    <location>
        <begin position="296"/>
        <end position="356"/>
    </location>
</feature>
<dbReference type="InterPro" id="IPR036770">
    <property type="entry name" value="Ankyrin_rpt-contain_sf"/>
</dbReference>
<feature type="compositionally biased region" description="Polar residues" evidence="3">
    <location>
        <begin position="29"/>
        <end position="49"/>
    </location>
</feature>
<keyword evidence="6" id="KW-1185">Reference proteome</keyword>
<evidence type="ECO:0000313" key="5">
    <source>
        <dbReference type="EMBL" id="KAJ3489882.1"/>
    </source>
</evidence>
<dbReference type="PANTHER" id="PTHR22872">
    <property type="entry name" value="BTK-BINDING PROTEIN-RELATED"/>
    <property type="match status" value="1"/>
</dbReference>
<dbReference type="SMART" id="SM00248">
    <property type="entry name" value="ANK"/>
    <property type="match status" value="2"/>
</dbReference>
<comment type="caution">
    <text evidence="5">The sequence shown here is derived from an EMBL/GenBank/DDBJ whole genome shotgun (WGS) entry which is preliminary data.</text>
</comment>
<dbReference type="Gene3D" id="2.130.10.30">
    <property type="entry name" value="Regulator of chromosome condensation 1/beta-lactamase-inhibitor protein II"/>
    <property type="match status" value="1"/>
</dbReference>
<feature type="region of interest" description="Disordered" evidence="3">
    <location>
        <begin position="1076"/>
        <end position="1134"/>
    </location>
</feature>
<dbReference type="Pfam" id="PF13540">
    <property type="entry name" value="RCC1_2"/>
    <property type="match status" value="1"/>
</dbReference>
<dbReference type="Pfam" id="PF00651">
    <property type="entry name" value="BTB"/>
    <property type="match status" value="1"/>
</dbReference>
<proteinExistence type="predicted"/>
<dbReference type="PROSITE" id="PS50097">
    <property type="entry name" value="BTB"/>
    <property type="match status" value="2"/>
</dbReference>
<dbReference type="Gene3D" id="1.25.40.20">
    <property type="entry name" value="Ankyrin repeat-containing domain"/>
    <property type="match status" value="1"/>
</dbReference>
<dbReference type="Gene3D" id="3.30.710.10">
    <property type="entry name" value="Potassium Channel Kv1.1, Chain A"/>
    <property type="match status" value="2"/>
</dbReference>
<dbReference type="PRINTS" id="PR00633">
    <property type="entry name" value="RCCNDNSATION"/>
</dbReference>
<feature type="domain" description="BTB" evidence="4">
    <location>
        <begin position="866"/>
        <end position="939"/>
    </location>
</feature>
<dbReference type="InterPro" id="IPR000210">
    <property type="entry name" value="BTB/POZ_dom"/>
</dbReference>
<feature type="region of interest" description="Disordered" evidence="3">
    <location>
        <begin position="1193"/>
        <end position="1386"/>
    </location>
</feature>
<dbReference type="InterPro" id="IPR009091">
    <property type="entry name" value="RCC1/BLIP-II"/>
</dbReference>
<dbReference type="InterPro" id="IPR002110">
    <property type="entry name" value="Ankyrin_rpt"/>
</dbReference>
<reference evidence="5" key="1">
    <citation type="submission" date="2022-07" db="EMBL/GenBank/DDBJ databases">
        <title>Genome Sequence of Physisporinus lineatus.</title>
        <authorList>
            <person name="Buettner E."/>
        </authorList>
    </citation>
    <scope>NUCLEOTIDE SEQUENCE</scope>
    <source>
        <strain evidence="5">VT162</strain>
    </source>
</reference>
<accession>A0AAD5VE62</accession>
<evidence type="ECO:0000313" key="6">
    <source>
        <dbReference type="Proteomes" id="UP001212997"/>
    </source>
</evidence>
<dbReference type="InterPro" id="IPR000408">
    <property type="entry name" value="Reg_chr_condens"/>
</dbReference>
<keyword evidence="1" id="KW-0677">Repeat</keyword>
<feature type="repeat" description="RCC1" evidence="2">
    <location>
        <begin position="161"/>
        <end position="226"/>
    </location>
</feature>
<protein>
    <recommendedName>
        <fullName evidence="4">BTB domain-containing protein</fullName>
    </recommendedName>
</protein>
<dbReference type="SUPFAM" id="SSF50985">
    <property type="entry name" value="RCC1/BLIP-II"/>
    <property type="match status" value="1"/>
</dbReference>
<dbReference type="PANTHER" id="PTHR22872:SF2">
    <property type="entry name" value="INHIBITOR OF BRUTON TYROSINE KINASE"/>
    <property type="match status" value="1"/>
</dbReference>
<dbReference type="CDD" id="cd18186">
    <property type="entry name" value="BTB_POZ_ZBTB_KLHL-like"/>
    <property type="match status" value="2"/>
</dbReference>
<evidence type="ECO:0000256" key="2">
    <source>
        <dbReference type="PROSITE-ProRule" id="PRU00235"/>
    </source>
</evidence>
<dbReference type="InterPro" id="IPR051625">
    <property type="entry name" value="Signaling_Regulatory_Domain"/>
</dbReference>
<feature type="region of interest" description="Disordered" evidence="3">
    <location>
        <begin position="20"/>
        <end position="51"/>
    </location>
</feature>
<feature type="repeat" description="RCC1" evidence="2">
    <location>
        <begin position="356"/>
        <end position="407"/>
    </location>
</feature>
<dbReference type="InterPro" id="IPR011333">
    <property type="entry name" value="SKP1/BTB/POZ_sf"/>
</dbReference>
<evidence type="ECO:0000259" key="4">
    <source>
        <dbReference type="PROSITE" id="PS50097"/>
    </source>
</evidence>
<feature type="region of interest" description="Disordered" evidence="3">
    <location>
        <begin position="1404"/>
        <end position="1478"/>
    </location>
</feature>
<dbReference type="Proteomes" id="UP001212997">
    <property type="component" value="Unassembled WGS sequence"/>
</dbReference>
<organism evidence="5 6">
    <name type="scientific">Meripilus lineatus</name>
    <dbReference type="NCBI Taxonomy" id="2056292"/>
    <lineage>
        <taxon>Eukaryota</taxon>
        <taxon>Fungi</taxon>
        <taxon>Dikarya</taxon>
        <taxon>Basidiomycota</taxon>
        <taxon>Agaricomycotina</taxon>
        <taxon>Agaricomycetes</taxon>
        <taxon>Polyporales</taxon>
        <taxon>Meripilaceae</taxon>
        <taxon>Meripilus</taxon>
    </lineage>
</organism>
<name>A0AAD5VE62_9APHY</name>
<dbReference type="PROSITE" id="PS50012">
    <property type="entry name" value="RCC1_3"/>
    <property type="match status" value="4"/>
</dbReference>
<evidence type="ECO:0000256" key="1">
    <source>
        <dbReference type="ARBA" id="ARBA00022737"/>
    </source>
</evidence>
<dbReference type="SMART" id="SM00225">
    <property type="entry name" value="BTB"/>
    <property type="match status" value="2"/>
</dbReference>
<dbReference type="SUPFAM" id="SSF48403">
    <property type="entry name" value="Ankyrin repeat"/>
    <property type="match status" value="1"/>
</dbReference>
<gene>
    <name evidence="5" type="ORF">NLI96_g1813</name>
</gene>
<feature type="repeat" description="RCC1" evidence="2">
    <location>
        <begin position="245"/>
        <end position="295"/>
    </location>
</feature>